<comment type="caution">
    <text evidence="6">The sequence shown here is derived from an EMBL/GenBank/DDBJ whole genome shotgun (WGS) entry which is preliminary data.</text>
</comment>
<dbReference type="Pfam" id="PF13520">
    <property type="entry name" value="AA_permease_2"/>
    <property type="match status" value="1"/>
</dbReference>
<dbReference type="EMBL" id="AUZY01010904">
    <property type="protein sequence ID" value="EQD36787.1"/>
    <property type="molecule type" value="Genomic_DNA"/>
</dbReference>
<evidence type="ECO:0000313" key="6">
    <source>
        <dbReference type="EMBL" id="EQD36787.1"/>
    </source>
</evidence>
<feature type="transmembrane region" description="Helical" evidence="5">
    <location>
        <begin position="402"/>
        <end position="424"/>
    </location>
</feature>
<evidence type="ECO:0000256" key="5">
    <source>
        <dbReference type="SAM" id="Phobius"/>
    </source>
</evidence>
<keyword evidence="3 5" id="KW-1133">Transmembrane helix</keyword>
<dbReference type="InterPro" id="IPR002293">
    <property type="entry name" value="AA/rel_permease1"/>
</dbReference>
<protein>
    <submittedName>
        <fullName evidence="6">Amino acid permease-associated region</fullName>
    </submittedName>
</protein>
<dbReference type="GO" id="GO:0016020">
    <property type="term" value="C:membrane"/>
    <property type="evidence" value="ECO:0007669"/>
    <property type="project" value="UniProtKB-SubCell"/>
</dbReference>
<dbReference type="PIRSF" id="PIRSF006060">
    <property type="entry name" value="AA_transporter"/>
    <property type="match status" value="1"/>
</dbReference>
<feature type="transmembrane region" description="Helical" evidence="5">
    <location>
        <begin position="34"/>
        <end position="59"/>
    </location>
</feature>
<feature type="transmembrane region" description="Helical" evidence="5">
    <location>
        <begin position="270"/>
        <end position="297"/>
    </location>
</feature>
<proteinExistence type="predicted"/>
<dbReference type="GO" id="GO:0022857">
    <property type="term" value="F:transmembrane transporter activity"/>
    <property type="evidence" value="ECO:0007669"/>
    <property type="project" value="InterPro"/>
</dbReference>
<gene>
    <name evidence="6" type="ORF">B1B_16398</name>
</gene>
<evidence type="ECO:0000256" key="1">
    <source>
        <dbReference type="ARBA" id="ARBA00004141"/>
    </source>
</evidence>
<dbReference type="InterPro" id="IPR052962">
    <property type="entry name" value="AA_Transporter_AGT"/>
</dbReference>
<keyword evidence="2 5" id="KW-0812">Transmembrane</keyword>
<dbReference type="Gene3D" id="1.20.1740.10">
    <property type="entry name" value="Amino acid/polyamine transporter I"/>
    <property type="match status" value="1"/>
</dbReference>
<name>T0YXV1_9ZZZZ</name>
<dbReference type="PANTHER" id="PTHR47547">
    <property type="match status" value="1"/>
</dbReference>
<feature type="transmembrane region" description="Helical" evidence="5">
    <location>
        <begin position="378"/>
        <end position="396"/>
    </location>
</feature>
<dbReference type="PANTHER" id="PTHR47547:SF1">
    <property type="entry name" value="ASPARTATE-PROTON SYMPORTER"/>
    <property type="match status" value="1"/>
</dbReference>
<sequence length="433" mass="45797">MANDATPGDGKALSGAGYTESDRKLRKELSFTQLLFLSLGGIIGSGWLFAVSSPFGLGIAGPAVVLAWVIGGILVMIIALTYAEIAGMLPRTGAIVRYPSLTHGGYTGSIIGWAYLLSAVSVPAIEAIAVVTYASVYFPSLLGASVSTVLGTAVLLSGTGVLAAFLLLVAFFFLNFFGIKLLGRFNQGVTWWKLIIPVLTFIFLFSAFHASNFTVSFPAGGTSGFAPYGWAPVFESIALAGIIFSYLGFRQALDFGGEAKNPGRNIPLATILSVTIGIVVYTLLQLSFIGAINWGAAGIPVGDWKDLSISVWASTPFYSALGSSGIAFLGAFASLLLVDAWISPAGTGWIYLGTSSRTFYGLSADGFFGRLFLRMNRWGIPWVALVASIVVGTLFLVPFPSWYLLVGFITLATTFTYIMGGVAYRRSGGTRRA</sequence>
<organism evidence="6">
    <name type="scientific">mine drainage metagenome</name>
    <dbReference type="NCBI Taxonomy" id="410659"/>
    <lineage>
        <taxon>unclassified sequences</taxon>
        <taxon>metagenomes</taxon>
        <taxon>ecological metagenomes</taxon>
    </lineage>
</organism>
<reference evidence="6" key="2">
    <citation type="journal article" date="2014" name="ISME J.">
        <title>Microbial stratification in low pH oxic and suboxic macroscopic growths along an acid mine drainage.</title>
        <authorList>
            <person name="Mendez-Garcia C."/>
            <person name="Mesa V."/>
            <person name="Sprenger R.R."/>
            <person name="Richter M."/>
            <person name="Diez M.S."/>
            <person name="Solano J."/>
            <person name="Bargiela R."/>
            <person name="Golyshina O.V."/>
            <person name="Manteca A."/>
            <person name="Ramos J.L."/>
            <person name="Gallego J.R."/>
            <person name="Llorente I."/>
            <person name="Martins Dos Santos V.A."/>
            <person name="Jensen O.N."/>
            <person name="Pelaez A.I."/>
            <person name="Sanchez J."/>
            <person name="Ferrer M."/>
        </authorList>
    </citation>
    <scope>NUCLEOTIDE SEQUENCE</scope>
</reference>
<feature type="transmembrane region" description="Helical" evidence="5">
    <location>
        <begin position="110"/>
        <end position="134"/>
    </location>
</feature>
<feature type="transmembrane region" description="Helical" evidence="5">
    <location>
        <begin position="228"/>
        <end position="249"/>
    </location>
</feature>
<comment type="subcellular location">
    <subcellularLocation>
        <location evidence="1">Membrane</location>
        <topology evidence="1">Multi-pass membrane protein</topology>
    </subcellularLocation>
</comment>
<feature type="transmembrane region" description="Helical" evidence="5">
    <location>
        <begin position="317"/>
        <end position="338"/>
    </location>
</feature>
<keyword evidence="4 5" id="KW-0472">Membrane</keyword>
<evidence type="ECO:0000256" key="2">
    <source>
        <dbReference type="ARBA" id="ARBA00022692"/>
    </source>
</evidence>
<dbReference type="AlphaFoldDB" id="T0YXV1"/>
<feature type="transmembrane region" description="Helical" evidence="5">
    <location>
        <begin position="65"/>
        <end position="89"/>
    </location>
</feature>
<reference evidence="6" key="1">
    <citation type="submission" date="2013-08" db="EMBL/GenBank/DDBJ databases">
        <authorList>
            <person name="Mendez C."/>
            <person name="Richter M."/>
            <person name="Ferrer M."/>
            <person name="Sanchez J."/>
        </authorList>
    </citation>
    <scope>NUCLEOTIDE SEQUENCE</scope>
</reference>
<evidence type="ECO:0000256" key="3">
    <source>
        <dbReference type="ARBA" id="ARBA00022989"/>
    </source>
</evidence>
<evidence type="ECO:0000256" key="4">
    <source>
        <dbReference type="ARBA" id="ARBA00023136"/>
    </source>
</evidence>
<feature type="transmembrane region" description="Helical" evidence="5">
    <location>
        <begin position="189"/>
        <end position="208"/>
    </location>
</feature>
<feature type="transmembrane region" description="Helical" evidence="5">
    <location>
        <begin position="154"/>
        <end position="177"/>
    </location>
</feature>
<accession>T0YXV1</accession>